<dbReference type="eggNOG" id="COG1186">
    <property type="taxonomic scope" value="Bacteria"/>
</dbReference>
<dbReference type="AlphaFoldDB" id="A0A0A2LFJ2"/>
<comment type="caution">
    <text evidence="3">The sequence shown here is derived from an EMBL/GenBank/DDBJ whole genome shotgun (WGS) entry which is preliminary data.</text>
</comment>
<gene>
    <name evidence="3" type="ORF">Q763_16155</name>
</gene>
<dbReference type="Gene3D" id="3.30.160.20">
    <property type="match status" value="1"/>
</dbReference>
<reference evidence="3 4" key="1">
    <citation type="submission" date="2013-09" db="EMBL/GenBank/DDBJ databases">
        <authorList>
            <person name="Zeng Z."/>
            <person name="Chen C."/>
        </authorList>
    </citation>
    <scope>NUCLEOTIDE SEQUENCE [LARGE SCALE GENOMIC DNA]</scope>
    <source>
        <strain evidence="3 4">F44-8</strain>
    </source>
</reference>
<evidence type="ECO:0000313" key="3">
    <source>
        <dbReference type="EMBL" id="KGO78922.1"/>
    </source>
</evidence>
<dbReference type="SUPFAM" id="SSF110916">
    <property type="entry name" value="Peptidyl-tRNA hydrolase domain-like"/>
    <property type="match status" value="1"/>
</dbReference>
<keyword evidence="4" id="KW-1185">Reference proteome</keyword>
<protein>
    <submittedName>
        <fullName evidence="3">Peptide chain release factor 1</fullName>
    </submittedName>
</protein>
<dbReference type="PANTHER" id="PTHR47814">
    <property type="entry name" value="PEPTIDYL-TRNA HYDROLASE ARFB"/>
    <property type="match status" value="1"/>
</dbReference>
<dbReference type="NCBIfam" id="NF006718">
    <property type="entry name" value="PRK09256.1"/>
    <property type="match status" value="1"/>
</dbReference>
<dbReference type="STRING" id="1406840.Q763_16155"/>
<feature type="region of interest" description="Disordered" evidence="1">
    <location>
        <begin position="1"/>
        <end position="22"/>
    </location>
</feature>
<name>A0A0A2LFJ2_9FLAO</name>
<feature type="domain" description="Prokaryotic-type class I peptide chain release factors" evidence="2">
    <location>
        <begin position="16"/>
        <end position="32"/>
    </location>
</feature>
<evidence type="ECO:0000256" key="1">
    <source>
        <dbReference type="SAM" id="MobiDB-lite"/>
    </source>
</evidence>
<dbReference type="PROSITE" id="PS00745">
    <property type="entry name" value="RF_PROK_I"/>
    <property type="match status" value="1"/>
</dbReference>
<dbReference type="InterPro" id="IPR000352">
    <property type="entry name" value="Pep_chain_release_fac_I"/>
</dbReference>
<sequence length="133" mass="15389">MNKQQLLNEPEYKAVRSSGAGGQNVNKVSSKVILGFDLNNSQAFTEEEKELLNEKLSSRLNTKGTLILQCDEDRSQIRNKQLVTKRFIELIETALQQDKPRIATKIPKAVIKKRLENKRRQAEKKQSRKKFDY</sequence>
<evidence type="ECO:0000259" key="2">
    <source>
        <dbReference type="PROSITE" id="PS00745"/>
    </source>
</evidence>
<organism evidence="3 4">
    <name type="scientific">Flavobacterium beibuense F44-8</name>
    <dbReference type="NCBI Taxonomy" id="1406840"/>
    <lineage>
        <taxon>Bacteria</taxon>
        <taxon>Pseudomonadati</taxon>
        <taxon>Bacteroidota</taxon>
        <taxon>Flavobacteriia</taxon>
        <taxon>Flavobacteriales</taxon>
        <taxon>Flavobacteriaceae</taxon>
        <taxon>Flavobacterium</taxon>
    </lineage>
</organism>
<dbReference type="GO" id="GO:0043022">
    <property type="term" value="F:ribosome binding"/>
    <property type="evidence" value="ECO:0007669"/>
    <property type="project" value="TreeGrafter"/>
</dbReference>
<proteinExistence type="predicted"/>
<dbReference type="Proteomes" id="UP000030129">
    <property type="component" value="Unassembled WGS sequence"/>
</dbReference>
<accession>A0A0A2LFJ2</accession>
<dbReference type="Pfam" id="PF00472">
    <property type="entry name" value="RF-1"/>
    <property type="match status" value="1"/>
</dbReference>
<dbReference type="GO" id="GO:0004045">
    <property type="term" value="F:peptidyl-tRNA hydrolase activity"/>
    <property type="evidence" value="ECO:0007669"/>
    <property type="project" value="TreeGrafter"/>
</dbReference>
<dbReference type="PANTHER" id="PTHR47814:SF1">
    <property type="entry name" value="PEPTIDYL-TRNA HYDROLASE ARFB"/>
    <property type="match status" value="1"/>
</dbReference>
<dbReference type="GO" id="GO:0003747">
    <property type="term" value="F:translation release factor activity"/>
    <property type="evidence" value="ECO:0007669"/>
    <property type="project" value="InterPro"/>
</dbReference>
<dbReference type="EMBL" id="JRLV01000024">
    <property type="protein sequence ID" value="KGO78922.1"/>
    <property type="molecule type" value="Genomic_DNA"/>
</dbReference>
<dbReference type="GO" id="GO:0072344">
    <property type="term" value="P:rescue of stalled ribosome"/>
    <property type="evidence" value="ECO:0007669"/>
    <property type="project" value="TreeGrafter"/>
</dbReference>
<dbReference type="RefSeq" id="WP_035136002.1">
    <property type="nucleotide sequence ID" value="NZ_JRLV01000024.1"/>
</dbReference>
<evidence type="ECO:0000313" key="4">
    <source>
        <dbReference type="Proteomes" id="UP000030129"/>
    </source>
</evidence>